<dbReference type="EMBL" id="CAADRP010002262">
    <property type="protein sequence ID" value="VFU64627.1"/>
    <property type="molecule type" value="Genomic_DNA"/>
</dbReference>
<protein>
    <submittedName>
        <fullName evidence="1">Uncharacterized protein</fullName>
    </submittedName>
</protein>
<name>A0A6N2NEY5_SALVM</name>
<reference evidence="1" key="1">
    <citation type="submission" date="2019-03" db="EMBL/GenBank/DDBJ databases">
        <authorList>
            <person name="Mank J."/>
            <person name="Almeida P."/>
        </authorList>
    </citation>
    <scope>NUCLEOTIDE SEQUENCE</scope>
    <source>
        <strain evidence="1">78183</strain>
    </source>
</reference>
<accession>A0A6N2NEY5</accession>
<evidence type="ECO:0000313" key="1">
    <source>
        <dbReference type="EMBL" id="VFU64627.1"/>
    </source>
</evidence>
<organism evidence="1">
    <name type="scientific">Salix viminalis</name>
    <name type="common">Common osier</name>
    <name type="synonym">Basket willow</name>
    <dbReference type="NCBI Taxonomy" id="40686"/>
    <lineage>
        <taxon>Eukaryota</taxon>
        <taxon>Viridiplantae</taxon>
        <taxon>Streptophyta</taxon>
        <taxon>Embryophyta</taxon>
        <taxon>Tracheophyta</taxon>
        <taxon>Spermatophyta</taxon>
        <taxon>Magnoliopsida</taxon>
        <taxon>eudicotyledons</taxon>
        <taxon>Gunneridae</taxon>
        <taxon>Pentapetalae</taxon>
        <taxon>rosids</taxon>
        <taxon>fabids</taxon>
        <taxon>Malpighiales</taxon>
        <taxon>Salicaceae</taxon>
        <taxon>Saliceae</taxon>
        <taxon>Salix</taxon>
    </lineage>
</organism>
<proteinExistence type="predicted"/>
<gene>
    <name evidence="1" type="ORF">SVIM_LOCUS495077</name>
</gene>
<sequence length="100" mass="11218">METDYLQGHDYSKEISKLQIQVSLDPAAACPCFSWLKQNVAGLQESMRAVRSQMLTVNLLVAQALHSHPTPIAPKQMALSFLDPSPLNRDHVHQLDLLLR</sequence>
<dbReference type="AlphaFoldDB" id="A0A6N2NEY5"/>